<feature type="transmembrane region" description="Helical" evidence="1">
    <location>
        <begin position="20"/>
        <end position="41"/>
    </location>
</feature>
<dbReference type="Proteomes" id="UP000230423">
    <property type="component" value="Unassembled WGS sequence"/>
</dbReference>
<organism evidence="2 3">
    <name type="scientific">Teladorsagia circumcincta</name>
    <name type="common">Brown stomach worm</name>
    <name type="synonym">Ostertagia circumcincta</name>
    <dbReference type="NCBI Taxonomy" id="45464"/>
    <lineage>
        <taxon>Eukaryota</taxon>
        <taxon>Metazoa</taxon>
        <taxon>Ecdysozoa</taxon>
        <taxon>Nematoda</taxon>
        <taxon>Chromadorea</taxon>
        <taxon>Rhabditida</taxon>
        <taxon>Rhabditina</taxon>
        <taxon>Rhabditomorpha</taxon>
        <taxon>Strongyloidea</taxon>
        <taxon>Trichostrongylidae</taxon>
        <taxon>Teladorsagia</taxon>
    </lineage>
</organism>
<proteinExistence type="predicted"/>
<feature type="transmembrane region" description="Helical" evidence="1">
    <location>
        <begin position="61"/>
        <end position="81"/>
    </location>
</feature>
<name>A0A2G9UC74_TELCI</name>
<keyword evidence="1" id="KW-0472">Membrane</keyword>
<keyword evidence="1" id="KW-1133">Transmembrane helix</keyword>
<sequence length="87" mass="9607">MDNAFLLMEGIALKIQSRCIAVAIMAGVFYGLNFVPVIYMIDNPHRYHGYPVDGLSYGRRNLLYFIAALALTVSGAVLVGLSKEVHF</sequence>
<gene>
    <name evidence="2" type="ORF">TELCIR_10404</name>
</gene>
<evidence type="ECO:0000313" key="2">
    <source>
        <dbReference type="EMBL" id="PIO67834.1"/>
    </source>
</evidence>
<dbReference type="AlphaFoldDB" id="A0A2G9UC74"/>
<evidence type="ECO:0000256" key="1">
    <source>
        <dbReference type="SAM" id="Phobius"/>
    </source>
</evidence>
<evidence type="ECO:0000313" key="3">
    <source>
        <dbReference type="Proteomes" id="UP000230423"/>
    </source>
</evidence>
<keyword evidence="1" id="KW-0812">Transmembrane</keyword>
<accession>A0A2G9UC74</accession>
<dbReference type="Pfam" id="PF07857">
    <property type="entry name" value="TMEM144"/>
    <property type="match status" value="1"/>
</dbReference>
<reference evidence="2 3" key="1">
    <citation type="submission" date="2015-09" db="EMBL/GenBank/DDBJ databases">
        <title>Draft genome of the parasitic nematode Teladorsagia circumcincta isolate WARC Sus (inbred).</title>
        <authorList>
            <person name="Mitreva M."/>
        </authorList>
    </citation>
    <scope>NUCLEOTIDE SEQUENCE [LARGE SCALE GENOMIC DNA]</scope>
    <source>
        <strain evidence="2 3">S</strain>
    </source>
</reference>
<keyword evidence="3" id="KW-1185">Reference proteome</keyword>
<protein>
    <recommendedName>
        <fullName evidence="4">Amino acid transporter transmembrane domain-containing protein</fullName>
    </recommendedName>
</protein>
<evidence type="ECO:0008006" key="4">
    <source>
        <dbReference type="Google" id="ProtNLM"/>
    </source>
</evidence>
<dbReference type="InterPro" id="IPR012435">
    <property type="entry name" value="TMEM144"/>
</dbReference>
<dbReference type="EMBL" id="KZ347391">
    <property type="protein sequence ID" value="PIO67834.1"/>
    <property type="molecule type" value="Genomic_DNA"/>
</dbReference>
<dbReference type="OrthoDB" id="426527at2759"/>